<evidence type="ECO:0000256" key="3">
    <source>
        <dbReference type="ARBA" id="ARBA00022989"/>
    </source>
</evidence>
<keyword evidence="2 7" id="KW-0812">Transmembrane</keyword>
<proteinExistence type="inferred from homology"/>
<sequence length="407" mass="44509">MSDPAAQAAMAAAIAKAVYAFNAELWTLYTFGVLATVLRTYARINFVGVRGLRTDDFLVWFAILLYTTQSTLAYFSVNYGHSYANNSMTTAERLALSPDSTEYYLRVFGSKVQVVGWTIYVFLIGTLKTALLVFYTRLMEGLSNRFHIRIWIGFGLVGATFVASFLTIYVSCRPFSKYWQINPDPGNACQAAVASPIVWITFASSVITDLYLIMIPLPMLWGTSLKLVKKIAATFVLGTGVFVLVCSLLKTVFVSTDPVHGAQLAGEWGTREAFVSVVTTNLPMIFPLLKTWLAPIFGSVLYSRGTASKHPSGFQTIGGGDGNTTDAGRHRQLTGSKSQVASNVSFGESEERIINDVKMQNLTSSAEPAAFTDPPVKGIMVSSEFQIVDNKISQSGDRNVGHAHESW</sequence>
<dbReference type="InterPro" id="IPR049326">
    <property type="entry name" value="Rhodopsin_dom_fungi"/>
</dbReference>
<feature type="transmembrane region" description="Helical" evidence="7">
    <location>
        <begin position="232"/>
        <end position="253"/>
    </location>
</feature>
<comment type="subcellular location">
    <subcellularLocation>
        <location evidence="1">Membrane</location>
        <topology evidence="1">Multi-pass membrane protein</topology>
    </subcellularLocation>
</comment>
<reference evidence="9 10" key="1">
    <citation type="submission" date="2018-05" db="EMBL/GenBank/DDBJ databases">
        <title>Genome sequencing and assembly of the regulated plant pathogen Lachnellula willkommii and related sister species for the development of diagnostic species identification markers.</title>
        <authorList>
            <person name="Giroux E."/>
            <person name="Bilodeau G."/>
        </authorList>
    </citation>
    <scope>NUCLEOTIDE SEQUENCE [LARGE SCALE GENOMIC DNA]</scope>
    <source>
        <strain evidence="9 10">CBS 160.35</strain>
    </source>
</reference>
<dbReference type="OrthoDB" id="2988756at2759"/>
<comment type="similarity">
    <text evidence="5">Belongs to the SAT4 family.</text>
</comment>
<feature type="transmembrane region" description="Helical" evidence="7">
    <location>
        <begin position="148"/>
        <end position="171"/>
    </location>
</feature>
<feature type="transmembrane region" description="Helical" evidence="7">
    <location>
        <begin position="273"/>
        <end position="302"/>
    </location>
</feature>
<keyword evidence="3 7" id="KW-1133">Transmembrane helix</keyword>
<dbReference type="AlphaFoldDB" id="A0A8H8S1T0"/>
<name>A0A8H8S1T0_9HELO</name>
<evidence type="ECO:0000313" key="9">
    <source>
        <dbReference type="EMBL" id="TVY44868.1"/>
    </source>
</evidence>
<keyword evidence="10" id="KW-1185">Reference proteome</keyword>
<evidence type="ECO:0000259" key="8">
    <source>
        <dbReference type="Pfam" id="PF20684"/>
    </source>
</evidence>
<organism evidence="9 10">
    <name type="scientific">Lachnellula occidentalis</name>
    <dbReference type="NCBI Taxonomy" id="215460"/>
    <lineage>
        <taxon>Eukaryota</taxon>
        <taxon>Fungi</taxon>
        <taxon>Dikarya</taxon>
        <taxon>Ascomycota</taxon>
        <taxon>Pezizomycotina</taxon>
        <taxon>Leotiomycetes</taxon>
        <taxon>Helotiales</taxon>
        <taxon>Lachnaceae</taxon>
        <taxon>Lachnellula</taxon>
    </lineage>
</organism>
<dbReference type="InterPro" id="IPR052337">
    <property type="entry name" value="SAT4-like"/>
</dbReference>
<dbReference type="Proteomes" id="UP000443090">
    <property type="component" value="Unassembled WGS sequence"/>
</dbReference>
<evidence type="ECO:0000256" key="1">
    <source>
        <dbReference type="ARBA" id="ARBA00004141"/>
    </source>
</evidence>
<feature type="transmembrane region" description="Helical" evidence="7">
    <location>
        <begin position="58"/>
        <end position="77"/>
    </location>
</feature>
<feature type="region of interest" description="Disordered" evidence="6">
    <location>
        <begin position="313"/>
        <end position="344"/>
    </location>
</feature>
<comment type="caution">
    <text evidence="9">The sequence shown here is derived from an EMBL/GenBank/DDBJ whole genome shotgun (WGS) entry which is preliminary data.</text>
</comment>
<feature type="compositionally biased region" description="Polar residues" evidence="6">
    <location>
        <begin position="333"/>
        <end position="344"/>
    </location>
</feature>
<dbReference type="PANTHER" id="PTHR33048">
    <property type="entry name" value="PTH11-LIKE INTEGRAL MEMBRANE PROTEIN (AFU_ORTHOLOGUE AFUA_5G11245)"/>
    <property type="match status" value="1"/>
</dbReference>
<evidence type="ECO:0000313" key="10">
    <source>
        <dbReference type="Proteomes" id="UP000443090"/>
    </source>
</evidence>
<evidence type="ECO:0000256" key="7">
    <source>
        <dbReference type="SAM" id="Phobius"/>
    </source>
</evidence>
<keyword evidence="4 7" id="KW-0472">Membrane</keyword>
<dbReference type="PANTHER" id="PTHR33048:SF105">
    <property type="match status" value="1"/>
</dbReference>
<feature type="transmembrane region" description="Helical" evidence="7">
    <location>
        <begin position="191"/>
        <end position="212"/>
    </location>
</feature>
<evidence type="ECO:0000256" key="6">
    <source>
        <dbReference type="SAM" id="MobiDB-lite"/>
    </source>
</evidence>
<gene>
    <name evidence="9" type="ORF">LOCC1_G006275</name>
</gene>
<feature type="transmembrane region" description="Helical" evidence="7">
    <location>
        <begin position="114"/>
        <end position="136"/>
    </location>
</feature>
<evidence type="ECO:0000256" key="5">
    <source>
        <dbReference type="ARBA" id="ARBA00038359"/>
    </source>
</evidence>
<feature type="domain" description="Rhodopsin" evidence="8">
    <location>
        <begin position="38"/>
        <end position="290"/>
    </location>
</feature>
<evidence type="ECO:0000256" key="2">
    <source>
        <dbReference type="ARBA" id="ARBA00022692"/>
    </source>
</evidence>
<dbReference type="Pfam" id="PF20684">
    <property type="entry name" value="Fung_rhodopsin"/>
    <property type="match status" value="1"/>
</dbReference>
<dbReference type="GO" id="GO:0016020">
    <property type="term" value="C:membrane"/>
    <property type="evidence" value="ECO:0007669"/>
    <property type="project" value="UniProtKB-SubCell"/>
</dbReference>
<evidence type="ECO:0000256" key="4">
    <source>
        <dbReference type="ARBA" id="ARBA00023136"/>
    </source>
</evidence>
<accession>A0A8H8S1T0</accession>
<dbReference type="EMBL" id="QGMI01000217">
    <property type="protein sequence ID" value="TVY44868.1"/>
    <property type="molecule type" value="Genomic_DNA"/>
</dbReference>
<feature type="transmembrane region" description="Helical" evidence="7">
    <location>
        <begin position="26"/>
        <end position="46"/>
    </location>
</feature>
<protein>
    <recommendedName>
        <fullName evidence="8">Rhodopsin domain-containing protein</fullName>
    </recommendedName>
</protein>